<feature type="compositionally biased region" description="Basic residues" evidence="1">
    <location>
        <begin position="1"/>
        <end position="20"/>
    </location>
</feature>
<accession>A0A0A0L2T7</accession>
<dbReference type="EMBL" id="CM002925">
    <property type="protein sequence ID" value="KGN54917.1"/>
    <property type="molecule type" value="Genomic_DNA"/>
</dbReference>
<keyword evidence="3" id="KW-1185">Reference proteome</keyword>
<evidence type="ECO:0000256" key="1">
    <source>
        <dbReference type="SAM" id="MobiDB-lite"/>
    </source>
</evidence>
<reference evidence="2 3" key="4">
    <citation type="journal article" date="2011" name="BMC Genomics">
        <title>RNA-Seq improves annotation of protein-coding genes in the cucumber genome.</title>
        <authorList>
            <person name="Li Z."/>
            <person name="Zhang Z."/>
            <person name="Yan P."/>
            <person name="Huang S."/>
            <person name="Fei Z."/>
            <person name="Lin K."/>
        </authorList>
    </citation>
    <scope>NUCLEOTIDE SEQUENCE [LARGE SCALE GENOMIC DNA]</scope>
    <source>
        <strain evidence="3">cv. 9930</strain>
    </source>
</reference>
<dbReference type="Gramene" id="KGN54917">
    <property type="protein sequence ID" value="KGN54917"/>
    <property type="gene ID" value="Csa_4G596000"/>
</dbReference>
<name>A0A0A0L2T7_CUCSA</name>
<evidence type="ECO:0000313" key="3">
    <source>
        <dbReference type="Proteomes" id="UP000029981"/>
    </source>
</evidence>
<dbReference type="Proteomes" id="UP000029981">
    <property type="component" value="Chromosome 4"/>
</dbReference>
<protein>
    <submittedName>
        <fullName evidence="2">Uncharacterized protein</fullName>
    </submittedName>
</protein>
<organism evidence="2 3">
    <name type="scientific">Cucumis sativus</name>
    <name type="common">Cucumber</name>
    <dbReference type="NCBI Taxonomy" id="3659"/>
    <lineage>
        <taxon>Eukaryota</taxon>
        <taxon>Viridiplantae</taxon>
        <taxon>Streptophyta</taxon>
        <taxon>Embryophyta</taxon>
        <taxon>Tracheophyta</taxon>
        <taxon>Spermatophyta</taxon>
        <taxon>Magnoliopsida</taxon>
        <taxon>eudicotyledons</taxon>
        <taxon>Gunneridae</taxon>
        <taxon>Pentapetalae</taxon>
        <taxon>rosids</taxon>
        <taxon>fabids</taxon>
        <taxon>Cucurbitales</taxon>
        <taxon>Cucurbitaceae</taxon>
        <taxon>Benincaseae</taxon>
        <taxon>Cucumis</taxon>
    </lineage>
</organism>
<evidence type="ECO:0000313" key="2">
    <source>
        <dbReference type="EMBL" id="KGN54917.1"/>
    </source>
</evidence>
<proteinExistence type="predicted"/>
<feature type="region of interest" description="Disordered" evidence="1">
    <location>
        <begin position="1"/>
        <end position="37"/>
    </location>
</feature>
<reference evidence="2 3" key="2">
    <citation type="journal article" date="2009" name="PLoS ONE">
        <title>An integrated genetic and cytogenetic map of the cucumber genome.</title>
        <authorList>
            <person name="Ren Y."/>
            <person name="Zhang Z."/>
            <person name="Liu J."/>
            <person name="Staub J.E."/>
            <person name="Han Y."/>
            <person name="Cheng Z."/>
            <person name="Li X."/>
            <person name="Lu J."/>
            <person name="Miao H."/>
            <person name="Kang H."/>
            <person name="Xie B."/>
            <person name="Gu X."/>
            <person name="Wang X."/>
            <person name="Du Y."/>
            <person name="Jin W."/>
            <person name="Huang S."/>
        </authorList>
    </citation>
    <scope>NUCLEOTIDE SEQUENCE [LARGE SCALE GENOMIC DNA]</scope>
    <source>
        <strain evidence="3">cv. 9930</strain>
    </source>
</reference>
<dbReference type="AlphaFoldDB" id="A0A0A0L2T7"/>
<reference evidence="2 3" key="1">
    <citation type="journal article" date="2009" name="Nat. Genet.">
        <title>The genome of the cucumber, Cucumis sativus L.</title>
        <authorList>
            <person name="Huang S."/>
            <person name="Li R."/>
            <person name="Zhang Z."/>
            <person name="Li L."/>
            <person name="Gu X."/>
            <person name="Fan W."/>
            <person name="Lucas W.J."/>
            <person name="Wang X."/>
            <person name="Xie B."/>
            <person name="Ni P."/>
            <person name="Ren Y."/>
            <person name="Zhu H."/>
            <person name="Li J."/>
            <person name="Lin K."/>
            <person name="Jin W."/>
            <person name="Fei Z."/>
            <person name="Li G."/>
            <person name="Staub J."/>
            <person name="Kilian A."/>
            <person name="van der Vossen E.A."/>
            <person name="Wu Y."/>
            <person name="Guo J."/>
            <person name="He J."/>
            <person name="Jia Z."/>
            <person name="Ren Y."/>
            <person name="Tian G."/>
            <person name="Lu Y."/>
            <person name="Ruan J."/>
            <person name="Qian W."/>
            <person name="Wang M."/>
            <person name="Huang Q."/>
            <person name="Li B."/>
            <person name="Xuan Z."/>
            <person name="Cao J."/>
            <person name="Asan"/>
            <person name="Wu Z."/>
            <person name="Zhang J."/>
            <person name="Cai Q."/>
            <person name="Bai Y."/>
            <person name="Zhao B."/>
            <person name="Han Y."/>
            <person name="Li Y."/>
            <person name="Li X."/>
            <person name="Wang S."/>
            <person name="Shi Q."/>
            <person name="Liu S."/>
            <person name="Cho W.K."/>
            <person name="Kim J.Y."/>
            <person name="Xu Y."/>
            <person name="Heller-Uszynska K."/>
            <person name="Miao H."/>
            <person name="Cheng Z."/>
            <person name="Zhang S."/>
            <person name="Wu J."/>
            <person name="Yang Y."/>
            <person name="Kang H."/>
            <person name="Li M."/>
            <person name="Liang H."/>
            <person name="Ren X."/>
            <person name="Shi Z."/>
            <person name="Wen M."/>
            <person name="Jian M."/>
            <person name="Yang H."/>
            <person name="Zhang G."/>
            <person name="Yang Z."/>
            <person name="Chen R."/>
            <person name="Liu S."/>
            <person name="Li J."/>
            <person name="Ma L."/>
            <person name="Liu H."/>
            <person name="Zhou Y."/>
            <person name="Zhao J."/>
            <person name="Fang X."/>
            <person name="Li G."/>
            <person name="Fang L."/>
            <person name="Li Y."/>
            <person name="Liu D."/>
            <person name="Zheng H."/>
            <person name="Zhang Y."/>
            <person name="Qin N."/>
            <person name="Li Z."/>
            <person name="Yang G."/>
            <person name="Yang S."/>
            <person name="Bolund L."/>
            <person name="Kristiansen K."/>
            <person name="Zheng H."/>
            <person name="Li S."/>
            <person name="Zhang X."/>
            <person name="Yang H."/>
            <person name="Wang J."/>
            <person name="Sun R."/>
            <person name="Zhang B."/>
            <person name="Jiang S."/>
            <person name="Wang J."/>
            <person name="Du Y."/>
            <person name="Li S."/>
        </authorList>
    </citation>
    <scope>NUCLEOTIDE SEQUENCE [LARGE SCALE GENOMIC DNA]</scope>
    <source>
        <strain evidence="3">cv. 9930</strain>
    </source>
</reference>
<gene>
    <name evidence="2" type="ORF">Csa_4G596000</name>
</gene>
<sequence>MKKKKKRKKNKTKQNTHSKLKNSPERTNRETPACSNGGFWEISEGKIRRELDFKLYNSHINYWKGIFGE</sequence>
<reference evidence="2 3" key="3">
    <citation type="journal article" date="2010" name="BMC Genomics">
        <title>Transcriptome sequencing and comparative analysis of cucumber flowers with different sex types.</title>
        <authorList>
            <person name="Guo S."/>
            <person name="Zheng Y."/>
            <person name="Joung J.G."/>
            <person name="Liu S."/>
            <person name="Zhang Z."/>
            <person name="Crasta O.R."/>
            <person name="Sobral B.W."/>
            <person name="Xu Y."/>
            <person name="Huang S."/>
            <person name="Fei Z."/>
        </authorList>
    </citation>
    <scope>NUCLEOTIDE SEQUENCE [LARGE SCALE GENOMIC DNA]</scope>
    <source>
        <strain evidence="3">cv. 9930</strain>
    </source>
</reference>